<reference evidence="1" key="1">
    <citation type="submission" date="2018-05" db="EMBL/GenBank/DDBJ databases">
        <authorList>
            <person name="Lanie J.A."/>
            <person name="Ng W.-L."/>
            <person name="Kazmierczak K.M."/>
            <person name="Andrzejewski T.M."/>
            <person name="Davidsen T.M."/>
            <person name="Wayne K.J."/>
            <person name="Tettelin H."/>
            <person name="Glass J.I."/>
            <person name="Rusch D."/>
            <person name="Podicherti R."/>
            <person name="Tsui H.-C.T."/>
            <person name="Winkler M.E."/>
        </authorList>
    </citation>
    <scope>NUCLEOTIDE SEQUENCE</scope>
</reference>
<dbReference type="InterPro" id="IPR011059">
    <property type="entry name" value="Metal-dep_hydrolase_composite"/>
</dbReference>
<proteinExistence type="predicted"/>
<evidence type="ECO:0000313" key="1">
    <source>
        <dbReference type="EMBL" id="SVD24243.1"/>
    </source>
</evidence>
<dbReference type="Gene3D" id="2.30.40.10">
    <property type="entry name" value="Urease, subunit C, domain 1"/>
    <property type="match status" value="1"/>
</dbReference>
<evidence type="ECO:0008006" key="2">
    <source>
        <dbReference type="Google" id="ProtNLM"/>
    </source>
</evidence>
<organism evidence="1">
    <name type="scientific">marine metagenome</name>
    <dbReference type="NCBI Taxonomy" id="408172"/>
    <lineage>
        <taxon>unclassified sequences</taxon>
        <taxon>metagenomes</taxon>
        <taxon>ecological metagenomes</taxon>
    </lineage>
</organism>
<feature type="non-terminal residue" evidence="1">
    <location>
        <position position="1"/>
    </location>
</feature>
<dbReference type="SUPFAM" id="SSF51338">
    <property type="entry name" value="Composite domain of metallo-dependent hydrolases"/>
    <property type="match status" value="1"/>
</dbReference>
<dbReference type="GO" id="GO:0016810">
    <property type="term" value="F:hydrolase activity, acting on carbon-nitrogen (but not peptide) bonds"/>
    <property type="evidence" value="ECO:0007669"/>
    <property type="project" value="InterPro"/>
</dbReference>
<accession>A0A382TQL9</accession>
<dbReference type="EMBL" id="UINC01138354">
    <property type="protein sequence ID" value="SVD24243.1"/>
    <property type="molecule type" value="Genomic_DNA"/>
</dbReference>
<feature type="non-terminal residue" evidence="1">
    <location>
        <position position="86"/>
    </location>
</feature>
<dbReference type="PANTHER" id="PTHR22642:SF2">
    <property type="entry name" value="PROTEIN LONG AFTER FAR-RED 3"/>
    <property type="match status" value="1"/>
</dbReference>
<dbReference type="AlphaFoldDB" id="A0A382TQL9"/>
<sequence length="86" mass="8941">VSQLLLGGNIQPLQSGLGPQEALVVGDSGRIEGVGSIGEMESLAGSETRRIDLDGATVLPGLVDTHPHVLHFGARERAVLDITDCQ</sequence>
<name>A0A382TQL9_9ZZZZ</name>
<gene>
    <name evidence="1" type="ORF">METZ01_LOCUS377097</name>
</gene>
<protein>
    <recommendedName>
        <fullName evidence="2">Amidohydrolase 3 domain-containing protein</fullName>
    </recommendedName>
</protein>
<dbReference type="PANTHER" id="PTHR22642">
    <property type="entry name" value="IMIDAZOLONEPROPIONASE"/>
    <property type="match status" value="1"/>
</dbReference>